<name>A0AAV9L8W3_9SOLN</name>
<reference evidence="1 2" key="1">
    <citation type="submission" date="2023-10" db="EMBL/GenBank/DDBJ databases">
        <title>Genome-Wide Identification Analysis in wild type Solanum Pinnatisectum Reveals Some Genes Defensing Phytophthora Infestans.</title>
        <authorList>
            <person name="Sun C."/>
        </authorList>
    </citation>
    <scope>NUCLEOTIDE SEQUENCE [LARGE SCALE GENOMIC DNA]</scope>
    <source>
        <strain evidence="1">LQN</strain>
        <tissue evidence="1">Leaf</tissue>
    </source>
</reference>
<accession>A0AAV9L8W3</accession>
<gene>
    <name evidence="1" type="ORF">R3W88_011523</name>
</gene>
<comment type="caution">
    <text evidence="1">The sequence shown here is derived from an EMBL/GenBank/DDBJ whole genome shotgun (WGS) entry which is preliminary data.</text>
</comment>
<evidence type="ECO:0000313" key="2">
    <source>
        <dbReference type="Proteomes" id="UP001311915"/>
    </source>
</evidence>
<proteinExistence type="predicted"/>
<dbReference type="Proteomes" id="UP001311915">
    <property type="component" value="Unassembled WGS sequence"/>
</dbReference>
<sequence length="116" mass="13528">METMAKAYTQTDFVRLMKNVQKVDVRVTKYLELDVYDNNKGKAYIVCLENKTCRRPKKYWDKSFSELSKTKGTNSYSTCGHHSHNRRSCRTTPRNALKLIPPLVKCSYLILVMSNK</sequence>
<dbReference type="AlphaFoldDB" id="A0AAV9L8W3"/>
<organism evidence="1 2">
    <name type="scientific">Solanum pinnatisectum</name>
    <name type="common">tansyleaf nightshade</name>
    <dbReference type="NCBI Taxonomy" id="50273"/>
    <lineage>
        <taxon>Eukaryota</taxon>
        <taxon>Viridiplantae</taxon>
        <taxon>Streptophyta</taxon>
        <taxon>Embryophyta</taxon>
        <taxon>Tracheophyta</taxon>
        <taxon>Spermatophyta</taxon>
        <taxon>Magnoliopsida</taxon>
        <taxon>eudicotyledons</taxon>
        <taxon>Gunneridae</taxon>
        <taxon>Pentapetalae</taxon>
        <taxon>asterids</taxon>
        <taxon>lamiids</taxon>
        <taxon>Solanales</taxon>
        <taxon>Solanaceae</taxon>
        <taxon>Solanoideae</taxon>
        <taxon>Solaneae</taxon>
        <taxon>Solanum</taxon>
    </lineage>
</organism>
<dbReference type="EMBL" id="JAWPEI010000007">
    <property type="protein sequence ID" value="KAK4721290.1"/>
    <property type="molecule type" value="Genomic_DNA"/>
</dbReference>
<protein>
    <submittedName>
        <fullName evidence="1">Uncharacterized protein</fullName>
    </submittedName>
</protein>
<evidence type="ECO:0000313" key="1">
    <source>
        <dbReference type="EMBL" id="KAK4721290.1"/>
    </source>
</evidence>
<keyword evidence="2" id="KW-1185">Reference proteome</keyword>